<dbReference type="EMBL" id="CM042013">
    <property type="protein sequence ID" value="KAI3739012.1"/>
    <property type="molecule type" value="Genomic_DNA"/>
</dbReference>
<keyword evidence="2" id="KW-1185">Reference proteome</keyword>
<protein>
    <submittedName>
        <fullName evidence="1">Uncharacterized protein</fullName>
    </submittedName>
</protein>
<name>A0ACB9CXF3_CICIN</name>
<gene>
    <name evidence="1" type="ORF">L2E82_29356</name>
</gene>
<reference evidence="1 2" key="2">
    <citation type="journal article" date="2022" name="Mol. Ecol. Resour.">
        <title>The genomes of chicory, endive, great burdock and yacon provide insights into Asteraceae paleo-polyploidization history and plant inulin production.</title>
        <authorList>
            <person name="Fan W."/>
            <person name="Wang S."/>
            <person name="Wang H."/>
            <person name="Wang A."/>
            <person name="Jiang F."/>
            <person name="Liu H."/>
            <person name="Zhao H."/>
            <person name="Xu D."/>
            <person name="Zhang Y."/>
        </authorList>
    </citation>
    <scope>NUCLEOTIDE SEQUENCE [LARGE SCALE GENOMIC DNA]</scope>
    <source>
        <strain evidence="2">cv. Punajuju</strain>
        <tissue evidence="1">Leaves</tissue>
    </source>
</reference>
<sequence length="97" mass="11332">MNEDDRNGDMSQRTLAMEEYPTSASQSDNWEGRYRARDHNSRGACIVLFTMSKKYTHRVNNDQKDKFIEIENIDDEDLGRPKYWVSRATIQGSNIRG</sequence>
<proteinExistence type="predicted"/>
<evidence type="ECO:0000313" key="1">
    <source>
        <dbReference type="EMBL" id="KAI3739012.1"/>
    </source>
</evidence>
<reference evidence="2" key="1">
    <citation type="journal article" date="2022" name="Mol. Ecol. Resour.">
        <title>The genomes of chicory, endive, great burdock and yacon provide insights into Asteraceae palaeo-polyploidization history and plant inulin production.</title>
        <authorList>
            <person name="Fan W."/>
            <person name="Wang S."/>
            <person name="Wang H."/>
            <person name="Wang A."/>
            <person name="Jiang F."/>
            <person name="Liu H."/>
            <person name="Zhao H."/>
            <person name="Xu D."/>
            <person name="Zhang Y."/>
        </authorList>
    </citation>
    <scope>NUCLEOTIDE SEQUENCE [LARGE SCALE GENOMIC DNA]</scope>
    <source>
        <strain evidence="2">cv. Punajuju</strain>
    </source>
</reference>
<evidence type="ECO:0000313" key="2">
    <source>
        <dbReference type="Proteomes" id="UP001055811"/>
    </source>
</evidence>
<dbReference type="Proteomes" id="UP001055811">
    <property type="component" value="Linkage Group LG05"/>
</dbReference>
<comment type="caution">
    <text evidence="1">The sequence shown here is derived from an EMBL/GenBank/DDBJ whole genome shotgun (WGS) entry which is preliminary data.</text>
</comment>
<accession>A0ACB9CXF3</accession>
<organism evidence="1 2">
    <name type="scientific">Cichorium intybus</name>
    <name type="common">Chicory</name>
    <dbReference type="NCBI Taxonomy" id="13427"/>
    <lineage>
        <taxon>Eukaryota</taxon>
        <taxon>Viridiplantae</taxon>
        <taxon>Streptophyta</taxon>
        <taxon>Embryophyta</taxon>
        <taxon>Tracheophyta</taxon>
        <taxon>Spermatophyta</taxon>
        <taxon>Magnoliopsida</taxon>
        <taxon>eudicotyledons</taxon>
        <taxon>Gunneridae</taxon>
        <taxon>Pentapetalae</taxon>
        <taxon>asterids</taxon>
        <taxon>campanulids</taxon>
        <taxon>Asterales</taxon>
        <taxon>Asteraceae</taxon>
        <taxon>Cichorioideae</taxon>
        <taxon>Cichorieae</taxon>
        <taxon>Cichoriinae</taxon>
        <taxon>Cichorium</taxon>
    </lineage>
</organism>